<dbReference type="RefSeq" id="WP_013553317.1">
    <property type="nucleotide sequence ID" value="NC_014935.1"/>
</dbReference>
<evidence type="ECO:0000313" key="1">
    <source>
        <dbReference type="EMBL" id="ADV45621.1"/>
    </source>
</evidence>
<gene>
    <name evidence="1" type="ordered locus">Nitsa_0351</name>
</gene>
<dbReference type="KEGG" id="nsa:Nitsa_0351"/>
<dbReference type="Gene3D" id="1.25.10.10">
    <property type="entry name" value="Leucine-rich Repeat Variant"/>
    <property type="match status" value="1"/>
</dbReference>
<protein>
    <recommendedName>
        <fullName evidence="3">HEAT repeat domain-containing protein</fullName>
    </recommendedName>
</protein>
<proteinExistence type="predicted"/>
<evidence type="ECO:0008006" key="3">
    <source>
        <dbReference type="Google" id="ProtNLM"/>
    </source>
</evidence>
<dbReference type="STRING" id="749222.Nitsa_0351"/>
<keyword evidence="2" id="KW-1185">Reference proteome</keyword>
<accession>E6WZW3</accession>
<organism evidence="1 2">
    <name type="scientific">Nitratifractor salsuginis (strain DSM 16511 / JCM 12458 / E9I37-1)</name>
    <dbReference type="NCBI Taxonomy" id="749222"/>
    <lineage>
        <taxon>Bacteria</taxon>
        <taxon>Pseudomonadati</taxon>
        <taxon>Campylobacterota</taxon>
        <taxon>Epsilonproteobacteria</taxon>
        <taxon>Campylobacterales</taxon>
        <taxon>Sulfurovaceae</taxon>
        <taxon>Nitratifractor</taxon>
    </lineage>
</organism>
<dbReference type="Proteomes" id="UP000008633">
    <property type="component" value="Chromosome"/>
</dbReference>
<sequence>MIYLSSDDSYDILAARGMMCSDENDVYQFLNDKDYRVRTLAAQTIQTKYPTKKSFDIAKEMIESNQADKIELGTYILGQLGTPNMPFWRESFPLLENIVNTSNDKKAIASALYALSHLCSLAKCKIDEKLLSKIIEYTKDENKDVAIAALLTLSSQPGNKKVEDTIKHIIFESDDANLRDWAETALEIIRD</sequence>
<reference evidence="1 2" key="1">
    <citation type="journal article" date="2011" name="Stand. Genomic Sci.">
        <title>Complete genome sequence of Nitratifractor salsuginis type strain (E9I37-1).</title>
        <authorList>
            <person name="Anderson I."/>
            <person name="Sikorski J."/>
            <person name="Zeytun A."/>
            <person name="Nolan M."/>
            <person name="Lapidus A."/>
            <person name="Lucas S."/>
            <person name="Hammon N."/>
            <person name="Deshpande S."/>
            <person name="Cheng J.F."/>
            <person name="Tapia R."/>
            <person name="Han C."/>
            <person name="Goodwin L."/>
            <person name="Pitluck S."/>
            <person name="Liolios K."/>
            <person name="Pagani I."/>
            <person name="Ivanova N."/>
            <person name="Huntemann M."/>
            <person name="Mavromatis K."/>
            <person name="Ovchinikova G."/>
            <person name="Pati A."/>
            <person name="Chen A."/>
            <person name="Palaniappan K."/>
            <person name="Land M."/>
            <person name="Hauser L."/>
            <person name="Brambilla E.M."/>
            <person name="Ngatchou-Djao O.D."/>
            <person name="Rohde M."/>
            <person name="Tindall B.J."/>
            <person name="Goker M."/>
            <person name="Detter J.C."/>
            <person name="Woyke T."/>
            <person name="Bristow J."/>
            <person name="Eisen J.A."/>
            <person name="Markowitz V."/>
            <person name="Hugenholtz P."/>
            <person name="Klenk H.P."/>
            <person name="Kyrpides N.C."/>
        </authorList>
    </citation>
    <scope>NUCLEOTIDE SEQUENCE [LARGE SCALE GENOMIC DNA]</scope>
    <source>
        <strain evidence="2">DSM 16511 / JCM 12458 / E9I37-1</strain>
    </source>
</reference>
<dbReference type="EMBL" id="CP002452">
    <property type="protein sequence ID" value="ADV45621.1"/>
    <property type="molecule type" value="Genomic_DNA"/>
</dbReference>
<dbReference type="HOGENOM" id="CLU_1420150_0_0_7"/>
<dbReference type="eggNOG" id="COG1413">
    <property type="taxonomic scope" value="Bacteria"/>
</dbReference>
<dbReference type="OrthoDB" id="9156764at2"/>
<dbReference type="SUPFAM" id="SSF48371">
    <property type="entry name" value="ARM repeat"/>
    <property type="match status" value="1"/>
</dbReference>
<evidence type="ECO:0000313" key="2">
    <source>
        <dbReference type="Proteomes" id="UP000008633"/>
    </source>
</evidence>
<dbReference type="InterPro" id="IPR016024">
    <property type="entry name" value="ARM-type_fold"/>
</dbReference>
<dbReference type="InterPro" id="IPR011989">
    <property type="entry name" value="ARM-like"/>
</dbReference>
<dbReference type="AlphaFoldDB" id="E6WZW3"/>
<name>E6WZW3_NITSE</name>
<reference evidence="2" key="2">
    <citation type="submission" date="2011-01" db="EMBL/GenBank/DDBJ databases">
        <title>The complete genome of Nitratifractor salsuginis DSM 16511.</title>
        <authorList>
            <consortium name="US DOE Joint Genome Institute (JGI-PGF)"/>
            <person name="Lucas S."/>
            <person name="Copeland A."/>
            <person name="Lapidus A."/>
            <person name="Bruce D."/>
            <person name="Goodwin L."/>
            <person name="Pitluck S."/>
            <person name="Kyrpides N."/>
            <person name="Mavromatis K."/>
            <person name="Ivanova N."/>
            <person name="Mikhailova N."/>
            <person name="Zeytun A."/>
            <person name="Detter J.C."/>
            <person name="Tapia R."/>
            <person name="Han C."/>
            <person name="Land M."/>
            <person name="Hauser L."/>
            <person name="Markowitz V."/>
            <person name="Cheng J.-F."/>
            <person name="Hugenholtz P."/>
            <person name="Woyke T."/>
            <person name="Wu D."/>
            <person name="Tindall B."/>
            <person name="Schuetze A."/>
            <person name="Brambilla E."/>
            <person name="Klenk H.-P."/>
            <person name="Eisen J.A."/>
        </authorList>
    </citation>
    <scope>NUCLEOTIDE SEQUENCE [LARGE SCALE GENOMIC DNA]</scope>
    <source>
        <strain evidence="2">DSM 16511 / JCM 12458 / E9I37-1</strain>
    </source>
</reference>